<protein>
    <recommendedName>
        <fullName evidence="1">DUF8051 domain-containing protein</fullName>
    </recommendedName>
</protein>
<dbReference type="InterPro" id="IPR058364">
    <property type="entry name" value="DUF8051"/>
</dbReference>
<organism evidence="2 3">
    <name type="scientific">Chryseobacterium indologenes</name>
    <name type="common">Flavobacterium indologenes</name>
    <dbReference type="NCBI Taxonomy" id="253"/>
    <lineage>
        <taxon>Bacteria</taxon>
        <taxon>Pseudomonadati</taxon>
        <taxon>Bacteroidota</taxon>
        <taxon>Flavobacteriia</taxon>
        <taxon>Flavobacteriales</taxon>
        <taxon>Weeksellaceae</taxon>
        <taxon>Chryseobacterium group</taxon>
        <taxon>Chryseobacterium</taxon>
    </lineage>
</organism>
<dbReference type="GeneID" id="56898663"/>
<dbReference type="Proteomes" id="UP000269015">
    <property type="component" value="Chromosome"/>
</dbReference>
<dbReference type="RefSeq" id="WP_034735000.1">
    <property type="nucleotide sequence ID" value="NZ_CP022058.2"/>
</dbReference>
<gene>
    <name evidence="2" type="ORF">EG352_08685</name>
</gene>
<name>A0A1Z3W2Y9_CHRID</name>
<accession>A0A1Z3W2Y9</accession>
<dbReference type="KEGG" id="cio:CEQ15_11770"/>
<dbReference type="AlphaFoldDB" id="A0A1Z3W2Y9"/>
<evidence type="ECO:0000313" key="2">
    <source>
        <dbReference type="EMBL" id="AZB17844.1"/>
    </source>
</evidence>
<evidence type="ECO:0000259" key="1">
    <source>
        <dbReference type="Pfam" id="PF26225"/>
    </source>
</evidence>
<feature type="domain" description="DUF8051" evidence="1">
    <location>
        <begin position="4"/>
        <end position="127"/>
    </location>
</feature>
<dbReference type="OrthoDB" id="6658525at2"/>
<dbReference type="EMBL" id="CP033930">
    <property type="protein sequence ID" value="AZB17844.1"/>
    <property type="molecule type" value="Genomic_DNA"/>
</dbReference>
<proteinExistence type="predicted"/>
<dbReference type="Pfam" id="PF26225">
    <property type="entry name" value="DUF8051"/>
    <property type="match status" value="1"/>
</dbReference>
<evidence type="ECO:0000313" key="3">
    <source>
        <dbReference type="Proteomes" id="UP000269015"/>
    </source>
</evidence>
<reference evidence="2 3" key="1">
    <citation type="submission" date="2018-11" db="EMBL/GenBank/DDBJ databases">
        <title>Proposal to divide the Flavobacteriaceae and reorganize its genera based on Amino Acid Identity values calculated from whole genome sequences.</title>
        <authorList>
            <person name="Nicholson A.C."/>
            <person name="Gulvik C.A."/>
            <person name="Whitney A.M."/>
            <person name="Humrighouse B.W."/>
            <person name="Bell M."/>
            <person name="Holmes B."/>
            <person name="Steigerwalt A.G."/>
            <person name="Villarma A."/>
            <person name="Sheth M."/>
            <person name="Batra D."/>
            <person name="Pryor J."/>
            <person name="Bernardet J.-F."/>
            <person name="Hugo C."/>
            <person name="Kampfer P."/>
            <person name="Newman J."/>
            <person name="McQuiston J.R."/>
        </authorList>
    </citation>
    <scope>NUCLEOTIDE SEQUENCE [LARGE SCALE GENOMIC DNA]</scope>
    <source>
        <strain evidence="2 3">H5559</strain>
    </source>
</reference>
<sequence>MNTTKRIQLLLFLSAVNLTLMIPGGFIESRDFSHISAATLGIFNSFLTLLGIVSLFLIYCIGKQWKWAYKGAYICGISYFIVYTIDLLAIFPQSPTAMPTLLFNLEFLGTVLSIPLFLYAVRKARRLQNTPNQQQFSKSMYGFIGVAIVVGLGIIIFATTAAMTAK</sequence>